<dbReference type="RefSeq" id="WP_213408453.1">
    <property type="nucleotide sequence ID" value="NZ_CP074441.1"/>
</dbReference>
<comment type="caution">
    <text evidence="4">The sequence shown here is derived from an EMBL/GenBank/DDBJ whole genome shotgun (WGS) entry which is preliminary data.</text>
</comment>
<dbReference type="Proteomes" id="UP001526225">
    <property type="component" value="Unassembled WGS sequence"/>
</dbReference>
<dbReference type="Pfam" id="PF01553">
    <property type="entry name" value="Acyltransferase"/>
    <property type="match status" value="1"/>
</dbReference>
<evidence type="ECO:0000256" key="1">
    <source>
        <dbReference type="ARBA" id="ARBA00022679"/>
    </source>
</evidence>
<proteinExistence type="predicted"/>
<evidence type="ECO:0000259" key="3">
    <source>
        <dbReference type="SMART" id="SM00563"/>
    </source>
</evidence>
<dbReference type="GO" id="GO:0016746">
    <property type="term" value="F:acyltransferase activity"/>
    <property type="evidence" value="ECO:0007669"/>
    <property type="project" value="UniProtKB-KW"/>
</dbReference>
<dbReference type="InterPro" id="IPR002123">
    <property type="entry name" value="Plipid/glycerol_acylTrfase"/>
</dbReference>
<keyword evidence="2 4" id="KW-0012">Acyltransferase</keyword>
<name>A0ABT3E3W9_9LACO</name>
<dbReference type="SUPFAM" id="SSF69593">
    <property type="entry name" value="Glycerol-3-phosphate (1)-acyltransferase"/>
    <property type="match status" value="1"/>
</dbReference>
<dbReference type="EMBL" id="JAOZFE010000002">
    <property type="protein sequence ID" value="MCW0953050.1"/>
    <property type="molecule type" value="Genomic_DNA"/>
</dbReference>
<gene>
    <name evidence="4" type="ORF">OIT44_03055</name>
</gene>
<protein>
    <submittedName>
        <fullName evidence="4">1-acyl-sn-glycerol-3-phosphate acyltransferase</fullName>
    </submittedName>
</protein>
<evidence type="ECO:0000256" key="2">
    <source>
        <dbReference type="ARBA" id="ARBA00023315"/>
    </source>
</evidence>
<accession>A0ABT3E3W9</accession>
<dbReference type="CDD" id="cd07989">
    <property type="entry name" value="LPLAT_AGPAT-like"/>
    <property type="match status" value="1"/>
</dbReference>
<dbReference type="PANTHER" id="PTHR10434:SF40">
    <property type="entry name" value="1-ACYL-SN-GLYCEROL-3-PHOSPHATE ACYLTRANSFERASE"/>
    <property type="match status" value="1"/>
</dbReference>
<evidence type="ECO:0000313" key="4">
    <source>
        <dbReference type="EMBL" id="MCW0953050.1"/>
    </source>
</evidence>
<keyword evidence="1" id="KW-0808">Transferase</keyword>
<feature type="domain" description="Phospholipid/glycerol acyltransferase" evidence="3">
    <location>
        <begin position="35"/>
        <end position="145"/>
    </location>
</feature>
<evidence type="ECO:0000313" key="5">
    <source>
        <dbReference type="Proteomes" id="UP001526225"/>
    </source>
</evidence>
<dbReference type="SMART" id="SM00563">
    <property type="entry name" value="PlsC"/>
    <property type="match status" value="1"/>
</dbReference>
<reference evidence="4 5" key="1">
    <citation type="submission" date="2022-10" db="EMBL/GenBank/DDBJ databases">
        <title>Weissella fermenti sp. nov., isolated from fermented cabbage.</title>
        <authorList>
            <person name="Lee J.K."/>
            <person name="Baek J.H."/>
            <person name="Choi D.G."/>
            <person name="Kim J.M."/>
            <person name="Jeon C.O."/>
        </authorList>
    </citation>
    <scope>NUCLEOTIDE SEQUENCE [LARGE SCALE GENOMIC DNA]</scope>
    <source>
        <strain evidence="4 5">KACC 18534</strain>
    </source>
</reference>
<sequence length="212" mass="24215">MFYTFARYVVNVVFWLFNGRYTVTGKENLPQEGNYIMVGPHRALWDMIYFALAVWPKRFTFMAKKELFQNPILRWILIHANAFSVDRENPGPSAIKTPVNTLKKTDMSLIMFPSGTRHSQEMKGGAMMIAKMAGVPLIPVVYQGPVKMSEFLNPFKRGQISVAIGSAVEVDRKMKMTEENVQVIDQELTAKFNALDNSIDPTWEYVDPNPKD</sequence>
<organism evidence="4 5">
    <name type="scientific">Weissella ceti</name>
    <dbReference type="NCBI Taxonomy" id="759620"/>
    <lineage>
        <taxon>Bacteria</taxon>
        <taxon>Bacillati</taxon>
        <taxon>Bacillota</taxon>
        <taxon>Bacilli</taxon>
        <taxon>Lactobacillales</taxon>
        <taxon>Lactobacillaceae</taxon>
        <taxon>Weissella</taxon>
    </lineage>
</organism>
<dbReference type="PANTHER" id="PTHR10434">
    <property type="entry name" value="1-ACYL-SN-GLYCEROL-3-PHOSPHATE ACYLTRANSFERASE"/>
    <property type="match status" value="1"/>
</dbReference>
<keyword evidence="5" id="KW-1185">Reference proteome</keyword>